<evidence type="ECO:0000259" key="5">
    <source>
        <dbReference type="Pfam" id="PF07992"/>
    </source>
</evidence>
<dbReference type="GO" id="GO:0050660">
    <property type="term" value="F:flavin adenine dinucleotide binding"/>
    <property type="evidence" value="ECO:0007669"/>
    <property type="project" value="TreeGrafter"/>
</dbReference>
<keyword evidence="2" id="KW-0285">Flavoprotein</keyword>
<proteinExistence type="inferred from homology"/>
<dbReference type="GO" id="GO:0004174">
    <property type="term" value="F:electron-transferring-flavoprotein dehydrogenase activity"/>
    <property type="evidence" value="ECO:0007669"/>
    <property type="project" value="TreeGrafter"/>
</dbReference>
<dbReference type="PANTHER" id="PTHR43735:SF3">
    <property type="entry name" value="FERROPTOSIS SUPPRESSOR PROTEIN 1"/>
    <property type="match status" value="1"/>
</dbReference>
<keyword evidence="7" id="KW-1185">Reference proteome</keyword>
<sequence length="360" mass="37233">MPSTVAVVGGGYGGITAARELDASADVVLVEPRDTFVHHVAALRGLVDPAWVDRIFLPYDGLLERGRVVRDRAAAVDPRGVVLGSGERIDADFVVLATGASYPFPAKFAEHDSAEAKARLRAAHAELAAARGVLLLGAGPVGLELAGEIKAAWPGTAVTVVDPAPDILAGPFPEEFRKEVRRQLEELGVELVLGTALTAEPATAPGRAAPLTAATESGRTISADIWFRCHGTAPHSDYALDGGLASARRPNGGLDVAPDLRLPGHETVFAIGDVTTLPEAKTARNATTHAKAVAAGVRALMEGGEPAPYEPLPPGIVLPLGPGGGASYSPETGMLDAATTAQIKGETMMVEHYRELLGVA</sequence>
<dbReference type="InterPro" id="IPR036188">
    <property type="entry name" value="FAD/NAD-bd_sf"/>
</dbReference>
<dbReference type="EMBL" id="JACCFO010000001">
    <property type="protein sequence ID" value="NYI94265.1"/>
    <property type="molecule type" value="Genomic_DNA"/>
</dbReference>
<evidence type="ECO:0000256" key="2">
    <source>
        <dbReference type="ARBA" id="ARBA00022630"/>
    </source>
</evidence>
<dbReference type="PANTHER" id="PTHR43735">
    <property type="entry name" value="APOPTOSIS-INDUCING FACTOR 1"/>
    <property type="match status" value="1"/>
</dbReference>
<dbReference type="AlphaFoldDB" id="A0A853BHP8"/>
<evidence type="ECO:0000313" key="7">
    <source>
        <dbReference type="Proteomes" id="UP000575985"/>
    </source>
</evidence>
<name>A0A853BHP8_9ACTN</name>
<dbReference type="InterPro" id="IPR023753">
    <property type="entry name" value="FAD/NAD-binding_dom"/>
</dbReference>
<comment type="similarity">
    <text evidence="1">Belongs to the FAD-dependent oxidoreductase family.</text>
</comment>
<feature type="domain" description="FAD/NAD(P)-binding" evidence="5">
    <location>
        <begin position="4"/>
        <end position="287"/>
    </location>
</feature>
<dbReference type="Pfam" id="PF07992">
    <property type="entry name" value="Pyr_redox_2"/>
    <property type="match status" value="1"/>
</dbReference>
<dbReference type="GO" id="GO:0005737">
    <property type="term" value="C:cytoplasm"/>
    <property type="evidence" value="ECO:0007669"/>
    <property type="project" value="TreeGrafter"/>
</dbReference>
<evidence type="ECO:0000256" key="4">
    <source>
        <dbReference type="ARBA" id="ARBA00023002"/>
    </source>
</evidence>
<evidence type="ECO:0000313" key="6">
    <source>
        <dbReference type="EMBL" id="NYI94265.1"/>
    </source>
</evidence>
<gene>
    <name evidence="6" type="ORF">HNR12_000542</name>
</gene>
<evidence type="ECO:0000256" key="3">
    <source>
        <dbReference type="ARBA" id="ARBA00022827"/>
    </source>
</evidence>
<protein>
    <submittedName>
        <fullName evidence="6">NADH dehydrogenase FAD-containing subunit</fullName>
    </submittedName>
</protein>
<dbReference type="Gene3D" id="3.50.50.100">
    <property type="match status" value="1"/>
</dbReference>
<dbReference type="SUPFAM" id="SSF51905">
    <property type="entry name" value="FAD/NAD(P)-binding domain"/>
    <property type="match status" value="1"/>
</dbReference>
<accession>A0A853BHP8</accession>
<reference evidence="6 7" key="1">
    <citation type="submission" date="2020-07" db="EMBL/GenBank/DDBJ databases">
        <title>Sequencing the genomes of 1000 actinobacteria strains.</title>
        <authorList>
            <person name="Klenk H.-P."/>
        </authorList>
    </citation>
    <scope>NUCLEOTIDE SEQUENCE [LARGE SCALE GENOMIC DNA]</scope>
    <source>
        <strain evidence="6 7">DSM 45927</strain>
    </source>
</reference>
<dbReference type="PRINTS" id="PR00368">
    <property type="entry name" value="FADPNR"/>
</dbReference>
<comment type="caution">
    <text evidence="6">The sequence shown here is derived from an EMBL/GenBank/DDBJ whole genome shotgun (WGS) entry which is preliminary data.</text>
</comment>
<dbReference type="RefSeq" id="WP_179765947.1">
    <property type="nucleotide sequence ID" value="NZ_JACCFO010000001.1"/>
</dbReference>
<evidence type="ECO:0000256" key="1">
    <source>
        <dbReference type="ARBA" id="ARBA00006442"/>
    </source>
</evidence>
<keyword evidence="4" id="KW-0560">Oxidoreductase</keyword>
<keyword evidence="3" id="KW-0274">FAD</keyword>
<organism evidence="6 7">
    <name type="scientific">Streptomonospora nanhaiensis</name>
    <dbReference type="NCBI Taxonomy" id="1323731"/>
    <lineage>
        <taxon>Bacteria</taxon>
        <taxon>Bacillati</taxon>
        <taxon>Actinomycetota</taxon>
        <taxon>Actinomycetes</taxon>
        <taxon>Streptosporangiales</taxon>
        <taxon>Nocardiopsidaceae</taxon>
        <taxon>Streptomonospora</taxon>
    </lineage>
</organism>
<dbReference type="Proteomes" id="UP000575985">
    <property type="component" value="Unassembled WGS sequence"/>
</dbReference>